<dbReference type="InterPro" id="IPR011059">
    <property type="entry name" value="Metal-dep_hydrolase_composite"/>
</dbReference>
<evidence type="ECO:0000313" key="1">
    <source>
        <dbReference type="EMBL" id="KAA6346228.1"/>
    </source>
</evidence>
<dbReference type="AlphaFoldDB" id="A0A5J4SK04"/>
<proteinExistence type="predicted"/>
<comment type="caution">
    <text evidence="1">The sequence shown here is derived from an EMBL/GenBank/DDBJ whole genome shotgun (WGS) entry which is preliminary data.</text>
</comment>
<organism evidence="1">
    <name type="scientific">termite gut metagenome</name>
    <dbReference type="NCBI Taxonomy" id="433724"/>
    <lineage>
        <taxon>unclassified sequences</taxon>
        <taxon>metagenomes</taxon>
        <taxon>organismal metagenomes</taxon>
    </lineage>
</organism>
<dbReference type="EMBL" id="SNRY01000138">
    <property type="protein sequence ID" value="KAA6346228.1"/>
    <property type="molecule type" value="Genomic_DNA"/>
</dbReference>
<dbReference type="Gene3D" id="2.30.40.10">
    <property type="entry name" value="Urease, subunit C, domain 1"/>
    <property type="match status" value="1"/>
</dbReference>
<reference evidence="1" key="1">
    <citation type="submission" date="2019-03" db="EMBL/GenBank/DDBJ databases">
        <title>Single cell metagenomics reveals metabolic interactions within the superorganism composed of flagellate Streblomastix strix and complex community of Bacteroidetes bacteria on its surface.</title>
        <authorList>
            <person name="Treitli S.C."/>
            <person name="Kolisko M."/>
            <person name="Husnik F."/>
            <person name="Keeling P."/>
            <person name="Hampl V."/>
        </authorList>
    </citation>
    <scope>NUCLEOTIDE SEQUENCE</scope>
    <source>
        <strain evidence="1">STM</strain>
    </source>
</reference>
<dbReference type="SUPFAM" id="SSF51338">
    <property type="entry name" value="Composite domain of metallo-dependent hydrolases"/>
    <property type="match status" value="1"/>
</dbReference>
<protein>
    <recommendedName>
        <fullName evidence="2">Dihydroorotase</fullName>
    </recommendedName>
</protein>
<evidence type="ECO:0008006" key="2">
    <source>
        <dbReference type="Google" id="ProtNLM"/>
    </source>
</evidence>
<accession>A0A5J4SK04</accession>
<sequence length="101" mass="11339">MRRTLLKNAVIVNEGKCVRGSVVIEGEIIKEILGDEQEPLSPCQETIDVLGGYLLPGIIDDQNMECLLQFKNSSNNRFNIFTLIISRNNHNTVAISLHILF</sequence>
<name>A0A5J4SK04_9ZZZZ</name>
<gene>
    <name evidence="1" type="ORF">EZS27_006254</name>
</gene>
<dbReference type="GO" id="GO:0016810">
    <property type="term" value="F:hydrolase activity, acting on carbon-nitrogen (but not peptide) bonds"/>
    <property type="evidence" value="ECO:0007669"/>
    <property type="project" value="InterPro"/>
</dbReference>